<feature type="domain" description="F-box" evidence="1">
    <location>
        <begin position="18"/>
        <end position="68"/>
    </location>
</feature>
<evidence type="ECO:0000259" key="1">
    <source>
        <dbReference type="PROSITE" id="PS50181"/>
    </source>
</evidence>
<comment type="caution">
    <text evidence="2">The sequence shown here is derived from an EMBL/GenBank/DDBJ whole genome shotgun (WGS) entry which is preliminary data.</text>
</comment>
<accession>A0AAP0E4H5</accession>
<dbReference type="EMBL" id="JBBNAF010000017">
    <property type="protein sequence ID" value="KAK9082538.1"/>
    <property type="molecule type" value="Genomic_DNA"/>
</dbReference>
<gene>
    <name evidence="2" type="ORF">Syun_031842</name>
</gene>
<dbReference type="Gene3D" id="1.20.1280.50">
    <property type="match status" value="1"/>
</dbReference>
<organism evidence="2 3">
    <name type="scientific">Stephania yunnanensis</name>
    <dbReference type="NCBI Taxonomy" id="152371"/>
    <lineage>
        <taxon>Eukaryota</taxon>
        <taxon>Viridiplantae</taxon>
        <taxon>Streptophyta</taxon>
        <taxon>Embryophyta</taxon>
        <taxon>Tracheophyta</taxon>
        <taxon>Spermatophyta</taxon>
        <taxon>Magnoliopsida</taxon>
        <taxon>Ranunculales</taxon>
        <taxon>Menispermaceae</taxon>
        <taxon>Menispermoideae</taxon>
        <taxon>Cissampelideae</taxon>
        <taxon>Stephania</taxon>
    </lineage>
</organism>
<dbReference type="SUPFAM" id="SSF81383">
    <property type="entry name" value="F-box domain"/>
    <property type="match status" value="1"/>
</dbReference>
<dbReference type="AlphaFoldDB" id="A0AAP0E4H5"/>
<protein>
    <recommendedName>
        <fullName evidence="1">F-box domain-containing protein</fullName>
    </recommendedName>
</protein>
<evidence type="ECO:0000313" key="3">
    <source>
        <dbReference type="Proteomes" id="UP001420932"/>
    </source>
</evidence>
<dbReference type="SMART" id="SM00256">
    <property type="entry name" value="FBOX"/>
    <property type="match status" value="1"/>
</dbReference>
<dbReference type="Proteomes" id="UP001420932">
    <property type="component" value="Unassembled WGS sequence"/>
</dbReference>
<evidence type="ECO:0000313" key="2">
    <source>
        <dbReference type="EMBL" id="KAK9082538.1"/>
    </source>
</evidence>
<keyword evidence="3" id="KW-1185">Reference proteome</keyword>
<sequence>MDVNNHKLLKGQNMDIGEDRISKLPDAVLNHILSFLPTKHVVATGILSTRWRYLWTSVPNLDFQYSRFIRPNPARSKRIFKWCKLKNHSETQPQIQIPNFLDEADLPQVHPLDSVDTLRLKSAIILESYFNDSLTRERYTWLDVAQSLAQRVSPGDIVTRENFFMLLDQLHNPGSKLDLKTLELVMS</sequence>
<dbReference type="PANTHER" id="PTHR32212">
    <property type="entry name" value="CYCLIN-LIKE F-BOX"/>
    <property type="match status" value="1"/>
</dbReference>
<dbReference type="CDD" id="cd22160">
    <property type="entry name" value="F-box_AtFBL13-like"/>
    <property type="match status" value="1"/>
</dbReference>
<name>A0AAP0E4H5_9MAGN</name>
<dbReference type="InterPro" id="IPR001810">
    <property type="entry name" value="F-box_dom"/>
</dbReference>
<dbReference type="InterPro" id="IPR053781">
    <property type="entry name" value="F-box_AtFBL13-like"/>
</dbReference>
<dbReference type="Pfam" id="PF00646">
    <property type="entry name" value="F-box"/>
    <property type="match status" value="1"/>
</dbReference>
<reference evidence="2 3" key="1">
    <citation type="submission" date="2024-01" db="EMBL/GenBank/DDBJ databases">
        <title>Genome assemblies of Stephania.</title>
        <authorList>
            <person name="Yang L."/>
        </authorList>
    </citation>
    <scope>NUCLEOTIDE SEQUENCE [LARGE SCALE GENOMIC DNA]</scope>
    <source>
        <strain evidence="2">YNDBR</strain>
        <tissue evidence="2">Leaf</tissue>
    </source>
</reference>
<dbReference type="PROSITE" id="PS50181">
    <property type="entry name" value="FBOX"/>
    <property type="match status" value="1"/>
</dbReference>
<dbReference type="PANTHER" id="PTHR32212:SF234">
    <property type="entry name" value="F-BOX_LRR-REPEAT PROTEIN 13-LIKE"/>
    <property type="match status" value="1"/>
</dbReference>
<proteinExistence type="predicted"/>
<dbReference type="InterPro" id="IPR036047">
    <property type="entry name" value="F-box-like_dom_sf"/>
</dbReference>